<organism evidence="1 2">
    <name type="scientific">Peronosclerospora sorghi</name>
    <dbReference type="NCBI Taxonomy" id="230839"/>
    <lineage>
        <taxon>Eukaryota</taxon>
        <taxon>Sar</taxon>
        <taxon>Stramenopiles</taxon>
        <taxon>Oomycota</taxon>
        <taxon>Peronosporomycetes</taxon>
        <taxon>Peronosporales</taxon>
        <taxon>Peronosporaceae</taxon>
        <taxon>Peronosclerospora</taxon>
    </lineage>
</organism>
<dbReference type="EMBL" id="CM047587">
    <property type="protein sequence ID" value="KAI9907781.1"/>
    <property type="molecule type" value="Genomic_DNA"/>
</dbReference>
<dbReference type="Proteomes" id="UP001163321">
    <property type="component" value="Chromosome 8"/>
</dbReference>
<accession>A0ACC0VNW9</accession>
<proteinExistence type="predicted"/>
<sequence length="574" mass="62394">MSDKPLQTRSIVSNMIMADVAGGAVAGCGLQAVATRIKSSNTASTNPGGLALTDAIKSPLEYEREFAAWMKAHSISFSDSLEFARRLQNYIANDMYILEHNAENAWTGVTLGHNEFSHMSFDEFKYKMTGLVLPDRYVEQRLASRVDGLYTNVETPEAVDWEDKGGVTPVKNQGMCGSCWAFSTTGAVEGAAFVTSGKLVNLSEQELMDCDHNGDMGCSGGLMDHAFAWIEENGGLCSEADYEYKGKAEMCRKCEDVVKVTGFQDVNAQDEHALRVAVAQQPVSVAIEADQKAFQFYKSGVFNLTCGTKLDHGVLAVGYGSENGQKFWKVKNSWGSTWGEQGYIRLAREENGPAGQCGIASVPSYPFATVISEDENTEDTEETPRFDSVDYPLNSFSAEDADYLPPVNLADLFSSAKIKQCGDVSSSEIHFAHLEVAPTSPQRGQPVSIFGSGHAKRDVKSADFKLAVRLAGTPVFGHTGEMCGDTHIPLPLDLGHIDVHGFTCPMKKGDSIDLKVEVNLPIIAPAGNYEIQLVSDDTDDEDSSLLFCVNVELDLTNAEGTSKKTRVYEPLSFM</sequence>
<evidence type="ECO:0000313" key="2">
    <source>
        <dbReference type="Proteomes" id="UP001163321"/>
    </source>
</evidence>
<comment type="caution">
    <text evidence="1">The sequence shown here is derived from an EMBL/GenBank/DDBJ whole genome shotgun (WGS) entry which is preliminary data.</text>
</comment>
<evidence type="ECO:0000313" key="1">
    <source>
        <dbReference type="EMBL" id="KAI9907781.1"/>
    </source>
</evidence>
<name>A0ACC0VNW9_9STRA</name>
<keyword evidence="2" id="KW-1185">Reference proteome</keyword>
<gene>
    <name evidence="1" type="ORF">PsorP6_004609</name>
</gene>
<reference evidence="1 2" key="1">
    <citation type="journal article" date="2022" name="bioRxiv">
        <title>The genome of the oomycete Peronosclerospora sorghi, a cosmopolitan pathogen of maize and sorghum, is inflated with dispersed pseudogenes.</title>
        <authorList>
            <person name="Fletcher K."/>
            <person name="Martin F."/>
            <person name="Isakeit T."/>
            <person name="Cavanaugh K."/>
            <person name="Magill C."/>
            <person name="Michelmore R."/>
        </authorList>
    </citation>
    <scope>NUCLEOTIDE SEQUENCE [LARGE SCALE GENOMIC DNA]</scope>
    <source>
        <strain evidence="1">P6</strain>
    </source>
</reference>
<protein>
    <submittedName>
        <fullName evidence="1">Uncharacterized protein</fullName>
    </submittedName>
</protein>